<feature type="domain" description="Type IX secretion system protein PorV" evidence="1">
    <location>
        <begin position="14"/>
        <end position="154"/>
    </location>
</feature>
<evidence type="ECO:0000259" key="1">
    <source>
        <dbReference type="Pfam" id="PF19572"/>
    </source>
</evidence>
<dbReference type="EMBL" id="UINC01005295">
    <property type="protein sequence ID" value="SVA20398.1"/>
    <property type="molecule type" value="Genomic_DNA"/>
</dbReference>
<reference evidence="2" key="1">
    <citation type="submission" date="2018-05" db="EMBL/GenBank/DDBJ databases">
        <authorList>
            <person name="Lanie J.A."/>
            <person name="Ng W.-L."/>
            <person name="Kazmierczak K.M."/>
            <person name="Andrzejewski T.M."/>
            <person name="Davidsen T.M."/>
            <person name="Wayne K.J."/>
            <person name="Tettelin H."/>
            <person name="Glass J.I."/>
            <person name="Rusch D."/>
            <person name="Podicherti R."/>
            <person name="Tsui H.-C.T."/>
            <person name="Winkler M.E."/>
        </authorList>
    </citation>
    <scope>NUCLEOTIDE SEQUENCE</scope>
</reference>
<evidence type="ECO:0000313" key="2">
    <source>
        <dbReference type="EMBL" id="SVA20398.1"/>
    </source>
</evidence>
<sequence length="343" mass="37991">MVITVFMVCRLFSQDNVATTSATFLEIGAGARSLSMGGAYVAVSDDATALYWNPAGIVNIMRPTVQTYYAPWLVDTEFYFGSSVIPMGTFGTLGFSYTAITMDEMMVRTVQNPEPNEYGERFDAGSLALGIAYAKSLTDRFSFGFQTKFVQETIWQMQAKGLAVDIGTLFITKRGIRIGMSISNFGDKMGMGGTNTLVDHDIDETIYGNNEAIDAHLDAAKWPLPLLFRFGLSKEFTVSPRSKILLAADAVHPNNNPEYINAGVEFNLWDLIFLRAGQSHLLYKQSSFMIDKEEITIDPLHGVSIGFGLNYQIPRGPKIRIDYVQTDFGIFNSVSGYSINFSF</sequence>
<protein>
    <recommendedName>
        <fullName evidence="1">Type IX secretion system protein PorV domain-containing protein</fullName>
    </recommendedName>
</protein>
<dbReference type="SUPFAM" id="SSF56935">
    <property type="entry name" value="Porins"/>
    <property type="match status" value="1"/>
</dbReference>
<accession>A0A381TY61</accession>
<dbReference type="Gene3D" id="2.40.160.60">
    <property type="entry name" value="Outer membrane protein transport protein (OMPP1/FadL/TodX)"/>
    <property type="match status" value="1"/>
</dbReference>
<dbReference type="AlphaFoldDB" id="A0A381TY61"/>
<proteinExistence type="predicted"/>
<organism evidence="2">
    <name type="scientific">marine metagenome</name>
    <dbReference type="NCBI Taxonomy" id="408172"/>
    <lineage>
        <taxon>unclassified sequences</taxon>
        <taxon>metagenomes</taxon>
        <taxon>ecological metagenomes</taxon>
    </lineage>
</organism>
<dbReference type="InterPro" id="IPR045741">
    <property type="entry name" value="PorV"/>
</dbReference>
<name>A0A381TY61_9ZZZZ</name>
<dbReference type="Pfam" id="PF19572">
    <property type="entry name" value="PorV"/>
    <property type="match status" value="1"/>
</dbReference>
<dbReference type="NCBIfam" id="NF033709">
    <property type="entry name" value="PorV_fam"/>
    <property type="match status" value="1"/>
</dbReference>
<gene>
    <name evidence="2" type="ORF">METZ01_LOCUS73252</name>
</gene>